<dbReference type="SMART" id="SM00091">
    <property type="entry name" value="PAS"/>
    <property type="match status" value="1"/>
</dbReference>
<dbReference type="InterPro" id="IPR035965">
    <property type="entry name" value="PAS-like_dom_sf"/>
</dbReference>
<dbReference type="OrthoDB" id="411251at2759"/>
<dbReference type="AlphaFoldDB" id="A0A9Q5N265"/>
<evidence type="ECO:0000259" key="2">
    <source>
        <dbReference type="PROSITE" id="PS50112"/>
    </source>
</evidence>
<dbReference type="InterPro" id="IPR000014">
    <property type="entry name" value="PAS"/>
</dbReference>
<dbReference type="SUPFAM" id="SSF55785">
    <property type="entry name" value="PYP-like sensor domain (PAS domain)"/>
    <property type="match status" value="1"/>
</dbReference>
<name>A0A9Q5N265_SANBA</name>
<dbReference type="PROSITE" id="PS50112">
    <property type="entry name" value="PAS"/>
    <property type="match status" value="1"/>
</dbReference>
<reference evidence="3" key="1">
    <citation type="submission" date="2016-06" db="EMBL/GenBank/DDBJ databases">
        <title>Draft Genome sequence of the fungus Inonotus baumii.</title>
        <authorList>
            <person name="Zhu H."/>
            <person name="Lin W."/>
        </authorList>
    </citation>
    <scope>NUCLEOTIDE SEQUENCE</scope>
    <source>
        <strain evidence="3">821</strain>
    </source>
</reference>
<proteinExistence type="predicted"/>
<dbReference type="Pfam" id="PF08447">
    <property type="entry name" value="PAS_3"/>
    <property type="match status" value="1"/>
</dbReference>
<dbReference type="InterPro" id="IPR013655">
    <property type="entry name" value="PAS_fold_3"/>
</dbReference>
<keyword evidence="4" id="KW-1185">Reference proteome</keyword>
<dbReference type="CDD" id="cd00130">
    <property type="entry name" value="PAS"/>
    <property type="match status" value="1"/>
</dbReference>
<feature type="region of interest" description="Disordered" evidence="1">
    <location>
        <begin position="194"/>
        <end position="231"/>
    </location>
</feature>
<evidence type="ECO:0000313" key="3">
    <source>
        <dbReference type="EMBL" id="OCB86655.1"/>
    </source>
</evidence>
<comment type="caution">
    <text evidence="3">The sequence shown here is derived from an EMBL/GenBank/DDBJ whole genome shotgun (WGS) entry which is preliminary data.</text>
</comment>
<feature type="region of interest" description="Disordered" evidence="1">
    <location>
        <begin position="331"/>
        <end position="376"/>
    </location>
</feature>
<dbReference type="Gene3D" id="3.30.450.20">
    <property type="entry name" value="PAS domain"/>
    <property type="match status" value="1"/>
</dbReference>
<feature type="compositionally biased region" description="Basic and acidic residues" evidence="1">
    <location>
        <begin position="331"/>
        <end position="341"/>
    </location>
</feature>
<dbReference type="EMBL" id="LNZH02000200">
    <property type="protein sequence ID" value="OCB86655.1"/>
    <property type="molecule type" value="Genomic_DNA"/>
</dbReference>
<feature type="region of interest" description="Disordered" evidence="1">
    <location>
        <begin position="1"/>
        <end position="46"/>
    </location>
</feature>
<sequence>MNLSRIINPPEEEQEASTASNPPAFGSPSRALSSILEPPEEVEEDDEIFEEDLPSVSFIVCMEAKEEGKVCYVSPTVIDLLGWDPDKVVGTPASLYCHPDDVENLYRAYQEMISEDKAACLMYHRIPYEDKSKGYMLCSVTISRAGPHLIGACSPATSATKAMHYASTASEVIVITPSAARLAFRRWNVPSAPLMSASSSGQSTTSRESTPESPSAPSSPSSPRNETDELTQSLRHVTLTPPSQPEVAKRVALILNRFSKDVPIIFCTNDDILLRSVALGRPFFDFVTKADEIRIRQAIDMVKSWGVSERGNPADGGFAFNRFHMYLRGRDSSSRSEGESSRKRRSFHAMAPIMGPESSDSARKRNRSKQHLTAERGVSAPTKDVLLVDAIFSPQSDGIIVIIRPALQTGVKV</sequence>
<protein>
    <recommendedName>
        <fullName evidence="2">PAS domain-containing protein</fullName>
    </recommendedName>
</protein>
<feature type="domain" description="PAS" evidence="2">
    <location>
        <begin position="66"/>
        <end position="116"/>
    </location>
</feature>
<organism evidence="3 4">
    <name type="scientific">Sanghuangporus baumii</name>
    <name type="common">Phellinus baumii</name>
    <dbReference type="NCBI Taxonomy" id="108892"/>
    <lineage>
        <taxon>Eukaryota</taxon>
        <taxon>Fungi</taxon>
        <taxon>Dikarya</taxon>
        <taxon>Basidiomycota</taxon>
        <taxon>Agaricomycotina</taxon>
        <taxon>Agaricomycetes</taxon>
        <taxon>Hymenochaetales</taxon>
        <taxon>Hymenochaetaceae</taxon>
        <taxon>Sanghuangporus</taxon>
    </lineage>
</organism>
<evidence type="ECO:0000256" key="1">
    <source>
        <dbReference type="SAM" id="MobiDB-lite"/>
    </source>
</evidence>
<dbReference type="NCBIfam" id="TIGR00229">
    <property type="entry name" value="sensory_box"/>
    <property type="match status" value="1"/>
</dbReference>
<accession>A0A9Q5N265</accession>
<feature type="compositionally biased region" description="Low complexity" evidence="1">
    <location>
        <begin position="196"/>
        <end position="224"/>
    </location>
</feature>
<dbReference type="Proteomes" id="UP000757232">
    <property type="component" value="Unassembled WGS sequence"/>
</dbReference>
<gene>
    <name evidence="3" type="ORF">A7U60_g6337</name>
</gene>
<evidence type="ECO:0000313" key="4">
    <source>
        <dbReference type="Proteomes" id="UP000757232"/>
    </source>
</evidence>